<protein>
    <recommendedName>
        <fullName evidence="1">Ferric siderophore reductase C-terminal domain-containing protein</fullName>
    </recommendedName>
</protein>
<dbReference type="Proteomes" id="UP000190037">
    <property type="component" value="Unassembled WGS sequence"/>
</dbReference>
<name>A0A1T3P0J7_9ACTN</name>
<evidence type="ECO:0000313" key="3">
    <source>
        <dbReference type="Proteomes" id="UP000190037"/>
    </source>
</evidence>
<dbReference type="AlphaFoldDB" id="A0A1T3P0J7"/>
<feature type="domain" description="Ferric siderophore reductase C-terminal" evidence="1">
    <location>
        <begin position="248"/>
        <end position="266"/>
    </location>
</feature>
<evidence type="ECO:0000313" key="2">
    <source>
        <dbReference type="EMBL" id="OPC82475.1"/>
    </source>
</evidence>
<dbReference type="EMBL" id="MWQN01000001">
    <property type="protein sequence ID" value="OPC82475.1"/>
    <property type="molecule type" value="Genomic_DNA"/>
</dbReference>
<dbReference type="STRING" id="159449.B4N89_17395"/>
<dbReference type="InterPro" id="IPR024726">
    <property type="entry name" value="FhuF_C"/>
</dbReference>
<reference evidence="2 3" key="1">
    <citation type="submission" date="2017-03" db="EMBL/GenBank/DDBJ databases">
        <title>Draft genome sequence of Streptomyces scabrisporus NF3, endophyte isolated from Amphipterygium adstringens.</title>
        <authorList>
            <person name="Vazquez M."/>
            <person name="Ceapa C.D."/>
            <person name="Rodriguez Luna D."/>
            <person name="Sanchez Esquivel S."/>
        </authorList>
    </citation>
    <scope>NUCLEOTIDE SEQUENCE [LARGE SCALE GENOMIC DNA]</scope>
    <source>
        <strain evidence="2 3">NF3</strain>
    </source>
</reference>
<dbReference type="OrthoDB" id="5181364at2"/>
<proteinExistence type="predicted"/>
<comment type="caution">
    <text evidence="2">The sequence shown here is derived from an EMBL/GenBank/DDBJ whole genome shotgun (WGS) entry which is preliminary data.</text>
</comment>
<organism evidence="2 3">
    <name type="scientific">Embleya scabrispora</name>
    <dbReference type="NCBI Taxonomy" id="159449"/>
    <lineage>
        <taxon>Bacteria</taxon>
        <taxon>Bacillati</taxon>
        <taxon>Actinomycetota</taxon>
        <taxon>Actinomycetes</taxon>
        <taxon>Kitasatosporales</taxon>
        <taxon>Streptomycetaceae</taxon>
        <taxon>Embleya</taxon>
    </lineage>
</organism>
<dbReference type="RefSeq" id="WP_078976740.1">
    <property type="nucleotide sequence ID" value="NZ_MWQN01000001.1"/>
</dbReference>
<accession>A0A1T3P0J7</accession>
<sequence length="280" mass="30438">MTVLDLHQPAPCPAFAETFRALGAACPLITVEPGRPAVGMLHASRMAEDPDVLAEMLAAERTRIGATLAAEPRDDAVAMWALHGYAWYACLMLTGPWFLRRRVPLVALDEVWIAPGSERVGRSFTVTSNTFACLPDDPDANAPGARVVADEAALRALLLDRVAEHVEPLLAAFRPHLRRGERVLWSMVADEVVSGVWYLGRTLGEGDRAVRELGELLPGDVGRFKREAGFRVLAGTEGRSHCNRTQSVCCLWYTLDPAALCSTCPRASDARQVAILEGRG</sequence>
<gene>
    <name evidence="2" type="ORF">B4N89_17395</name>
</gene>
<dbReference type="Pfam" id="PF11575">
    <property type="entry name" value="FhuF_C"/>
    <property type="match status" value="1"/>
</dbReference>
<keyword evidence="3" id="KW-1185">Reference proteome</keyword>
<evidence type="ECO:0000259" key="1">
    <source>
        <dbReference type="Pfam" id="PF11575"/>
    </source>
</evidence>
<dbReference type="GO" id="GO:0051537">
    <property type="term" value="F:2 iron, 2 sulfur cluster binding"/>
    <property type="evidence" value="ECO:0007669"/>
    <property type="project" value="InterPro"/>
</dbReference>